<dbReference type="AlphaFoldDB" id="A0A7H8Q849"/>
<dbReference type="PANTHER" id="PTHR34820">
    <property type="entry name" value="INNER MEMBRANE PROTEIN YEBZ"/>
    <property type="match status" value="1"/>
</dbReference>
<dbReference type="Gene3D" id="2.60.40.1220">
    <property type="match status" value="1"/>
</dbReference>
<dbReference type="GO" id="GO:0005507">
    <property type="term" value="F:copper ion binding"/>
    <property type="evidence" value="ECO:0007669"/>
    <property type="project" value="InterPro"/>
</dbReference>
<dbReference type="InterPro" id="IPR007348">
    <property type="entry name" value="CopC_dom"/>
</dbReference>
<feature type="region of interest" description="Disordered" evidence="5">
    <location>
        <begin position="117"/>
        <end position="157"/>
    </location>
</feature>
<sequence>MNKIITLLLFLMIATPLSAQAHTTLTSSTPAEGEVLQVQPKEIELVFGTVIEEGSSMVLEGAEQNYEVENISISENVMTGSLTEELPNGQYIIVWKIIGEDGHPIEGQVPFGIKAEEAAEEEPAEEESAESETPEEEPAANEQAESPEANESVESSEAGSGLLSTVLLIAAAVLIGFSLYKLFKKKA</sequence>
<evidence type="ECO:0000256" key="3">
    <source>
        <dbReference type="ARBA" id="ARBA00022729"/>
    </source>
</evidence>
<dbReference type="GO" id="GO:0046688">
    <property type="term" value="P:response to copper ion"/>
    <property type="evidence" value="ECO:0007669"/>
    <property type="project" value="InterPro"/>
</dbReference>
<evidence type="ECO:0000259" key="8">
    <source>
        <dbReference type="Pfam" id="PF04234"/>
    </source>
</evidence>
<keyword evidence="6" id="KW-1133">Transmembrane helix</keyword>
<dbReference type="GO" id="GO:0005886">
    <property type="term" value="C:plasma membrane"/>
    <property type="evidence" value="ECO:0007669"/>
    <property type="project" value="TreeGrafter"/>
</dbReference>
<evidence type="ECO:0000256" key="5">
    <source>
        <dbReference type="SAM" id="MobiDB-lite"/>
    </source>
</evidence>
<dbReference type="InterPro" id="IPR032694">
    <property type="entry name" value="CopC/D"/>
</dbReference>
<evidence type="ECO:0000313" key="10">
    <source>
        <dbReference type="Proteomes" id="UP000509222"/>
    </source>
</evidence>
<keyword evidence="2" id="KW-0479">Metal-binding</keyword>
<feature type="signal peptide" evidence="7">
    <location>
        <begin position="1"/>
        <end position="21"/>
    </location>
</feature>
<dbReference type="InterPro" id="IPR014756">
    <property type="entry name" value="Ig_E-set"/>
</dbReference>
<comment type="subcellular location">
    <subcellularLocation>
        <location evidence="1">Cell envelope</location>
    </subcellularLocation>
</comment>
<feature type="domain" description="CopC" evidence="8">
    <location>
        <begin position="22"/>
        <end position="112"/>
    </location>
</feature>
<dbReference type="Pfam" id="PF04234">
    <property type="entry name" value="CopC"/>
    <property type="match status" value="1"/>
</dbReference>
<dbReference type="PANTHER" id="PTHR34820:SF4">
    <property type="entry name" value="INNER MEMBRANE PROTEIN YEBZ"/>
    <property type="match status" value="1"/>
</dbReference>
<organism evidence="9 10">
    <name type="scientific">Planococcus glaciei</name>
    <dbReference type="NCBI Taxonomy" id="459472"/>
    <lineage>
        <taxon>Bacteria</taxon>
        <taxon>Bacillati</taxon>
        <taxon>Bacillota</taxon>
        <taxon>Bacilli</taxon>
        <taxon>Bacillales</taxon>
        <taxon>Caryophanaceae</taxon>
        <taxon>Planococcus</taxon>
    </lineage>
</organism>
<dbReference type="GO" id="GO:0030313">
    <property type="term" value="C:cell envelope"/>
    <property type="evidence" value="ECO:0007669"/>
    <property type="project" value="UniProtKB-SubCell"/>
</dbReference>
<evidence type="ECO:0000256" key="6">
    <source>
        <dbReference type="SAM" id="Phobius"/>
    </source>
</evidence>
<dbReference type="Proteomes" id="UP000509222">
    <property type="component" value="Chromosome"/>
</dbReference>
<feature type="compositionally biased region" description="Acidic residues" evidence="5">
    <location>
        <begin position="118"/>
        <end position="139"/>
    </location>
</feature>
<evidence type="ECO:0000256" key="7">
    <source>
        <dbReference type="SAM" id="SignalP"/>
    </source>
</evidence>
<dbReference type="SUPFAM" id="SSF81296">
    <property type="entry name" value="E set domains"/>
    <property type="match status" value="1"/>
</dbReference>
<dbReference type="GO" id="GO:0006825">
    <property type="term" value="P:copper ion transport"/>
    <property type="evidence" value="ECO:0007669"/>
    <property type="project" value="InterPro"/>
</dbReference>
<keyword evidence="3 7" id="KW-0732">Signal</keyword>
<dbReference type="EMBL" id="CP051177">
    <property type="protein sequence ID" value="QKX49711.1"/>
    <property type="molecule type" value="Genomic_DNA"/>
</dbReference>
<dbReference type="InterPro" id="IPR014755">
    <property type="entry name" value="Cu-Rt/internalin_Ig-like"/>
</dbReference>
<feature type="compositionally biased region" description="Low complexity" evidence="5">
    <location>
        <begin position="140"/>
        <end position="152"/>
    </location>
</feature>
<evidence type="ECO:0000256" key="4">
    <source>
        <dbReference type="ARBA" id="ARBA00023008"/>
    </source>
</evidence>
<gene>
    <name evidence="9" type="ORF">HF394_03445</name>
</gene>
<name>A0A7H8Q849_9BACL</name>
<keyword evidence="4" id="KW-0186">Copper</keyword>
<dbReference type="GO" id="GO:0042597">
    <property type="term" value="C:periplasmic space"/>
    <property type="evidence" value="ECO:0007669"/>
    <property type="project" value="InterPro"/>
</dbReference>
<keyword evidence="6" id="KW-0812">Transmembrane</keyword>
<feature type="transmembrane region" description="Helical" evidence="6">
    <location>
        <begin position="162"/>
        <end position="183"/>
    </location>
</feature>
<proteinExistence type="predicted"/>
<keyword evidence="10" id="KW-1185">Reference proteome</keyword>
<evidence type="ECO:0000313" key="9">
    <source>
        <dbReference type="EMBL" id="QKX49711.1"/>
    </source>
</evidence>
<dbReference type="RefSeq" id="WP_176294082.1">
    <property type="nucleotide sequence ID" value="NZ_CP051177.1"/>
</dbReference>
<protein>
    <submittedName>
        <fullName evidence="9">Copper resistance protein CopC</fullName>
    </submittedName>
</protein>
<evidence type="ECO:0000256" key="2">
    <source>
        <dbReference type="ARBA" id="ARBA00022723"/>
    </source>
</evidence>
<reference evidence="10" key="1">
    <citation type="submission" date="2020-06" db="EMBL/GenBank/DDBJ databases">
        <title>Isolation of Planomicrobium glaciei.</title>
        <authorList>
            <person name="Malisova L."/>
            <person name="Safrankova R."/>
            <person name="Jakubu V."/>
            <person name="Spanelova P."/>
        </authorList>
    </citation>
    <scope>NUCLEOTIDE SEQUENCE [LARGE SCALE GENOMIC DNA]</scope>
    <source>
        <strain evidence="10">NRL-ATB46093</strain>
    </source>
</reference>
<accession>A0A7H8Q849</accession>
<feature type="chain" id="PRO_5028841763" evidence="7">
    <location>
        <begin position="22"/>
        <end position="187"/>
    </location>
</feature>
<keyword evidence="6" id="KW-0472">Membrane</keyword>
<evidence type="ECO:0000256" key="1">
    <source>
        <dbReference type="ARBA" id="ARBA00004196"/>
    </source>
</evidence>